<feature type="transmembrane region" description="Helical" evidence="7">
    <location>
        <begin position="28"/>
        <end position="51"/>
    </location>
</feature>
<comment type="similarity">
    <text evidence="2">Belongs to the UPF0410 family.</text>
</comment>
<keyword evidence="6 7" id="KW-0472">Membrane</keyword>
<dbReference type="GO" id="GO:0005886">
    <property type="term" value="C:plasma membrane"/>
    <property type="evidence" value="ECO:0007669"/>
    <property type="project" value="UniProtKB-SubCell"/>
</dbReference>
<dbReference type="PANTHER" id="PTHR33884">
    <property type="entry name" value="UPF0410 PROTEIN YMGE"/>
    <property type="match status" value="1"/>
</dbReference>
<proteinExistence type="inferred from homology"/>
<dbReference type="OrthoDB" id="5245115at2"/>
<evidence type="ECO:0000313" key="9">
    <source>
        <dbReference type="Proteomes" id="UP000291933"/>
    </source>
</evidence>
<dbReference type="AlphaFoldDB" id="A0A4Q9KR15"/>
<accession>A0A4Q9KR15</accession>
<evidence type="ECO:0000256" key="7">
    <source>
        <dbReference type="SAM" id="Phobius"/>
    </source>
</evidence>
<evidence type="ECO:0000256" key="2">
    <source>
        <dbReference type="ARBA" id="ARBA00011006"/>
    </source>
</evidence>
<dbReference type="Proteomes" id="UP000291933">
    <property type="component" value="Unassembled WGS sequence"/>
</dbReference>
<sequence length="86" mass="8645">MGFLVWVIIGGIAGWVASLIMKTREGLLINIIVGIIGGLLGGWVLGLFGMAPEGNGLIASFLTALVGACILLAIAKAVLGGRAVGK</sequence>
<dbReference type="RefSeq" id="WP_131170791.1">
    <property type="nucleotide sequence ID" value="NZ_FXTL01000001.1"/>
</dbReference>
<keyword evidence="4 7" id="KW-0812">Transmembrane</keyword>
<evidence type="ECO:0000256" key="6">
    <source>
        <dbReference type="ARBA" id="ARBA00023136"/>
    </source>
</evidence>
<evidence type="ECO:0000256" key="3">
    <source>
        <dbReference type="ARBA" id="ARBA00022475"/>
    </source>
</evidence>
<keyword evidence="3" id="KW-1003">Cell membrane</keyword>
<protein>
    <submittedName>
        <fullName evidence="8">GlsB/YeaQ/YmgE family stress response membrane protein</fullName>
    </submittedName>
</protein>
<feature type="transmembrane region" description="Helical" evidence="7">
    <location>
        <begin position="6"/>
        <end position="21"/>
    </location>
</feature>
<evidence type="ECO:0000256" key="5">
    <source>
        <dbReference type="ARBA" id="ARBA00022989"/>
    </source>
</evidence>
<dbReference type="InterPro" id="IPR007341">
    <property type="entry name" value="Transgly_assoc"/>
</dbReference>
<evidence type="ECO:0000256" key="4">
    <source>
        <dbReference type="ARBA" id="ARBA00022692"/>
    </source>
</evidence>
<reference evidence="8 9" key="1">
    <citation type="submission" date="2019-01" db="EMBL/GenBank/DDBJ databases">
        <title>Lactibacter flavus gen. nov., sp. nov., a novel bacterium of the family Propionibacteriaceae isolated from raw milk and dairy products.</title>
        <authorList>
            <person name="Huptas C."/>
            <person name="Wenning M."/>
            <person name="Breitenwieser F."/>
            <person name="Doll E."/>
            <person name="Von Neubeck M."/>
            <person name="Busse H.-J."/>
            <person name="Scherer S."/>
        </authorList>
    </citation>
    <scope>NUCLEOTIDE SEQUENCE [LARGE SCALE GENOMIC DNA]</scope>
    <source>
        <strain evidence="8 9">DSM 22130</strain>
    </source>
</reference>
<dbReference type="Pfam" id="PF04226">
    <property type="entry name" value="Transgly_assoc"/>
    <property type="match status" value="1"/>
</dbReference>
<dbReference type="PANTHER" id="PTHR33884:SF3">
    <property type="entry name" value="UPF0410 PROTEIN YMGE"/>
    <property type="match status" value="1"/>
</dbReference>
<keyword evidence="9" id="KW-1185">Reference proteome</keyword>
<feature type="transmembrane region" description="Helical" evidence="7">
    <location>
        <begin position="57"/>
        <end position="79"/>
    </location>
</feature>
<gene>
    <name evidence="8" type="ORF">ET996_01625</name>
</gene>
<evidence type="ECO:0000256" key="1">
    <source>
        <dbReference type="ARBA" id="ARBA00004651"/>
    </source>
</evidence>
<dbReference type="EMBL" id="SDMR01000001">
    <property type="protein sequence ID" value="TBT96379.1"/>
    <property type="molecule type" value="Genomic_DNA"/>
</dbReference>
<comment type="caution">
    <text evidence="8">The sequence shown here is derived from an EMBL/GenBank/DDBJ whole genome shotgun (WGS) entry which is preliminary data.</text>
</comment>
<keyword evidence="5 7" id="KW-1133">Transmembrane helix</keyword>
<evidence type="ECO:0000313" key="8">
    <source>
        <dbReference type="EMBL" id="TBT96379.1"/>
    </source>
</evidence>
<organism evidence="8 9">
    <name type="scientific">Propioniciclava tarda</name>
    <dbReference type="NCBI Taxonomy" id="433330"/>
    <lineage>
        <taxon>Bacteria</taxon>
        <taxon>Bacillati</taxon>
        <taxon>Actinomycetota</taxon>
        <taxon>Actinomycetes</taxon>
        <taxon>Propionibacteriales</taxon>
        <taxon>Propionibacteriaceae</taxon>
        <taxon>Propioniciclava</taxon>
    </lineage>
</organism>
<name>A0A4Q9KR15_PROTD</name>
<comment type="subcellular location">
    <subcellularLocation>
        <location evidence="1">Cell membrane</location>
        <topology evidence="1">Multi-pass membrane protein</topology>
    </subcellularLocation>
</comment>